<evidence type="ECO:0000256" key="1">
    <source>
        <dbReference type="SAM" id="MobiDB-lite"/>
    </source>
</evidence>
<name>A0AA38PN85_9AGAR</name>
<dbReference type="AlphaFoldDB" id="A0AA38PN85"/>
<feature type="region of interest" description="Disordered" evidence="1">
    <location>
        <begin position="31"/>
        <end position="55"/>
    </location>
</feature>
<feature type="non-terminal residue" evidence="2">
    <location>
        <position position="1"/>
    </location>
</feature>
<reference evidence="2" key="1">
    <citation type="submission" date="2022-08" db="EMBL/GenBank/DDBJ databases">
        <authorList>
            <consortium name="DOE Joint Genome Institute"/>
            <person name="Min B."/>
            <person name="Riley R."/>
            <person name="Sierra-Patev S."/>
            <person name="Naranjo-Ortiz M."/>
            <person name="Looney B."/>
            <person name="Konkel Z."/>
            <person name="Slot J.C."/>
            <person name="Sakamoto Y."/>
            <person name="Steenwyk J.L."/>
            <person name="Rokas A."/>
            <person name="Carro J."/>
            <person name="Camarero S."/>
            <person name="Ferreira P."/>
            <person name="Molpeceres G."/>
            <person name="Ruiz-Duenas F.J."/>
            <person name="Serrano A."/>
            <person name="Henrissat B."/>
            <person name="Drula E."/>
            <person name="Hughes K.W."/>
            <person name="Mata J.L."/>
            <person name="Ishikawa N.K."/>
            <person name="Vargas-Isla R."/>
            <person name="Ushijima S."/>
            <person name="Smith C.A."/>
            <person name="Ahrendt S."/>
            <person name="Andreopoulos W."/>
            <person name="He G."/>
            <person name="Labutti K."/>
            <person name="Lipzen A."/>
            <person name="Ng V."/>
            <person name="Sandor L."/>
            <person name="Barry K."/>
            <person name="Martinez A.T."/>
            <person name="Xiao Y."/>
            <person name="Gibbons J.G."/>
            <person name="Terashima K."/>
            <person name="Hibbett D.S."/>
            <person name="Grigoriev I.V."/>
        </authorList>
    </citation>
    <scope>NUCLEOTIDE SEQUENCE</scope>
    <source>
        <strain evidence="2">TFB7829</strain>
    </source>
</reference>
<dbReference type="EMBL" id="MU803415">
    <property type="protein sequence ID" value="KAJ3978320.1"/>
    <property type="molecule type" value="Genomic_DNA"/>
</dbReference>
<dbReference type="Proteomes" id="UP001163850">
    <property type="component" value="Unassembled WGS sequence"/>
</dbReference>
<dbReference type="PANTHER" id="PTHR33096:SF1">
    <property type="entry name" value="CXC1-LIKE CYSTEINE CLUSTER ASSOCIATED WITH KDZ TRANSPOSASES DOMAIN-CONTAINING PROTEIN"/>
    <property type="match status" value="1"/>
</dbReference>
<comment type="caution">
    <text evidence="2">The sequence shown here is derived from an EMBL/GenBank/DDBJ whole genome shotgun (WGS) entry which is preliminary data.</text>
</comment>
<organism evidence="2 3">
    <name type="scientific">Lentinula detonsa</name>
    <dbReference type="NCBI Taxonomy" id="2804962"/>
    <lineage>
        <taxon>Eukaryota</taxon>
        <taxon>Fungi</taxon>
        <taxon>Dikarya</taxon>
        <taxon>Basidiomycota</taxon>
        <taxon>Agaricomycotina</taxon>
        <taxon>Agaricomycetes</taxon>
        <taxon>Agaricomycetidae</taxon>
        <taxon>Agaricales</taxon>
        <taxon>Marasmiineae</taxon>
        <taxon>Omphalotaceae</taxon>
        <taxon>Lentinula</taxon>
    </lineage>
</organism>
<proteinExistence type="predicted"/>
<accession>A0AA38PN85</accession>
<evidence type="ECO:0000313" key="2">
    <source>
        <dbReference type="EMBL" id="KAJ3978320.1"/>
    </source>
</evidence>
<protein>
    <submittedName>
        <fullName evidence="2">Uncharacterized protein</fullName>
    </submittedName>
</protein>
<gene>
    <name evidence="2" type="ORF">F5890DRAFT_1422699</name>
</gene>
<sequence>YINYRMNARALKMRLRMRLCARKFERNRIEHSARRQQYNERKIQDQTEDSVKRRDPGIQKLARSYNKHVSDMLELIRRRQAPRNAVAPLPIALKGLFNLDVDDNIWEDIGLNDDDDEGPPPWLSSERVRKGIKGILLRDRSDEELRRLRHEMRAMREWMREEWELLLRAIDGVKASGMFLHSTFVCQYSCLFFQVT</sequence>
<dbReference type="PANTHER" id="PTHR33096">
    <property type="entry name" value="CXC2 DOMAIN-CONTAINING PROTEIN"/>
    <property type="match status" value="1"/>
</dbReference>
<evidence type="ECO:0000313" key="3">
    <source>
        <dbReference type="Proteomes" id="UP001163850"/>
    </source>
</evidence>